<dbReference type="GO" id="GO:0009893">
    <property type="term" value="P:positive regulation of metabolic process"/>
    <property type="evidence" value="ECO:0007669"/>
    <property type="project" value="UniProtKB-ARBA"/>
</dbReference>
<dbReference type="InterPro" id="IPR036864">
    <property type="entry name" value="Zn2-C6_fun-type_DNA-bd_sf"/>
</dbReference>
<dbReference type="SUPFAM" id="SSF48264">
    <property type="entry name" value="Cytochrome P450"/>
    <property type="match status" value="1"/>
</dbReference>
<organism evidence="16 17">
    <name type="scientific">Aspergillus nanangensis</name>
    <dbReference type="NCBI Taxonomy" id="2582783"/>
    <lineage>
        <taxon>Eukaryota</taxon>
        <taxon>Fungi</taxon>
        <taxon>Dikarya</taxon>
        <taxon>Ascomycota</taxon>
        <taxon>Pezizomycotina</taxon>
        <taxon>Eurotiomycetes</taxon>
        <taxon>Eurotiomycetidae</taxon>
        <taxon>Eurotiales</taxon>
        <taxon>Aspergillaceae</taxon>
        <taxon>Aspergillus</taxon>
        <taxon>Aspergillus subgen. Circumdati</taxon>
    </lineage>
</organism>
<feature type="compositionally biased region" description="Polar residues" evidence="13">
    <location>
        <begin position="1077"/>
        <end position="1091"/>
    </location>
</feature>
<dbReference type="InterPro" id="IPR001138">
    <property type="entry name" value="Zn2Cys6_DnaBD"/>
</dbReference>
<evidence type="ECO:0000256" key="9">
    <source>
        <dbReference type="ARBA" id="ARBA00023125"/>
    </source>
</evidence>
<evidence type="ECO:0000313" key="16">
    <source>
        <dbReference type="EMBL" id="KAF9884372.1"/>
    </source>
</evidence>
<dbReference type="GO" id="GO:0000981">
    <property type="term" value="F:DNA-binding transcription factor activity, RNA polymerase II-specific"/>
    <property type="evidence" value="ECO:0007669"/>
    <property type="project" value="InterPro"/>
</dbReference>
<comment type="similarity">
    <text evidence="2">Belongs to the cytochrome P450 family.</text>
</comment>
<gene>
    <name evidence="16" type="ORF">FE257_001828</name>
</gene>
<comment type="cofactor">
    <cofactor evidence="1 12">
        <name>heme</name>
        <dbReference type="ChEBI" id="CHEBI:30413"/>
    </cofactor>
</comment>
<sequence length="1247" mass="140226">MLLDTLSTTSGLCPVVTVLIVALIARIIHNKYRHGIDSIPGPLLASYSDLWRLYVVSRRHPHTVHQKLHRKYGELVRLGPNCVSVSDPDVIKTVYGINAGFNKSEFYIIQQPITKDGTSLEGIFSTTNEKYHAKLRKAVSSAYAMSTLIQFEPFVDSTTTVFLRELSNRFADRTGEAGICDFGTWLQYYAFDVIGELTYSRRLGFIEQGIDVNNIIHDNEKMLDYVSIVGQMPILHWVFLKNPIRVLLSRLGLIDSSVPAVAFAKRCIDDRLHSQKHTTHTGDDDSANKKRDFLTRFIEARQKDPDFMTTDRILALTTANMFAGSDTTAITLRAVFDNLLRKPSFLRRLLQELEEQDNRGNLKRGNGLVDWTEVRDLPYLSAVIKEALRFHPAAGLPLERIVPSGGTTVKGTYIPAGTIVGCSAWTLHQSSAIFGESPEQYRPERWIDVSKHKLAEMNNCLFSFGAGARTCIGRNISMLEMYKLVPAVLKKFELQLIDPAEPLRLHNAWFVKQRGMNICSYQRLLMDILYPSEHLTSTEASDAHSTPHKRACSECARKKTKCDMRRPVCSLCTRIGARCEYPQYQRRRTHRVRQSCYNHAGSAASVEEPAQCQYPIQISAQLEQSHVYTPPSMSSGDWLIPSGEMFLNVPSCQSRSLDEAMPNLPQASDSDNGQFGLTNELNGHEDSGHFNSLAFDPFATLNFLGKEQMSGVTDNRNPSATTHPLTPPNRHSGLTSLDISAETANHLLELYFEKVQPLLPLLHRPKILAEFSTRNPSDELCHQDLDYESALLLNSMFALSARFSERGQSRSCEPLLRGEQFAKAAQALYDSRQQDPDEPPLSMRYLQGCILVTFYRMTVRPSYQAWIGIGICSRLAHALSIHEVDRDTGTHQGPTAQDWVDSEEKRRAWWIIYEMDNFASYISGRPFSIDSSHADVLLPVSDAAWFELHPAPSGFISTKGVATAWRSLVDSGNQDPYAWFLISSYLCRIAQEEADKRHRAPAGLSIVQSVIQCFLLSLPPRLRLLRQEFGPHSFRDANWVGSIHLLIDSAQLTIALAARKGDLPPQYGESYPRNQRRPSNGFTTTGPRASNSTTLTDFECYGQLSGKNRLHGMRVWSADDVHYVNPFMSVALVAPAAMHFAASASAAWEQDGTEEALSELEGAMIEMVLNRIAEYWGIGIFCRGKVWPFSWWSRLTRGYYKDLLQALKASDPMDVIRVRGLKITWVRNIVLRSNALRSRAGIPACEL</sequence>
<dbReference type="SMART" id="SM00906">
    <property type="entry name" value="Fungal_trans"/>
    <property type="match status" value="1"/>
</dbReference>
<dbReference type="GO" id="GO:0005506">
    <property type="term" value="F:iron ion binding"/>
    <property type="evidence" value="ECO:0007669"/>
    <property type="project" value="InterPro"/>
</dbReference>
<evidence type="ECO:0000256" key="7">
    <source>
        <dbReference type="ARBA" id="ARBA00023015"/>
    </source>
</evidence>
<feature type="region of interest" description="Disordered" evidence="13">
    <location>
        <begin position="1065"/>
        <end position="1091"/>
    </location>
</feature>
<keyword evidence="3 12" id="KW-0349">Heme</keyword>
<dbReference type="PROSITE" id="PS50048">
    <property type="entry name" value="ZN2_CY6_FUNGAL_2"/>
    <property type="match status" value="1"/>
</dbReference>
<dbReference type="CDD" id="cd12148">
    <property type="entry name" value="fungal_TF_MHR"/>
    <property type="match status" value="1"/>
</dbReference>
<dbReference type="PRINTS" id="PR00385">
    <property type="entry name" value="P450"/>
</dbReference>
<evidence type="ECO:0000256" key="6">
    <source>
        <dbReference type="ARBA" id="ARBA00023004"/>
    </source>
</evidence>
<feature type="domain" description="Zn(2)-C6 fungal-type" evidence="15">
    <location>
        <begin position="551"/>
        <end position="581"/>
    </location>
</feature>
<protein>
    <recommendedName>
        <fullName evidence="15">Zn(2)-C6 fungal-type domain-containing protein</fullName>
    </recommendedName>
</protein>
<keyword evidence="14" id="KW-0812">Transmembrane</keyword>
<dbReference type="PANTHER" id="PTHR24305">
    <property type="entry name" value="CYTOCHROME P450"/>
    <property type="match status" value="1"/>
</dbReference>
<dbReference type="CDD" id="cd11060">
    <property type="entry name" value="CYP57A1-like"/>
    <property type="match status" value="1"/>
</dbReference>
<keyword evidence="14" id="KW-1133">Transmembrane helix</keyword>
<dbReference type="Gene3D" id="1.10.630.10">
    <property type="entry name" value="Cytochrome P450"/>
    <property type="match status" value="1"/>
</dbReference>
<keyword evidence="7" id="KW-0805">Transcription regulation</keyword>
<reference evidence="16" key="2">
    <citation type="submission" date="2020-02" db="EMBL/GenBank/DDBJ databases">
        <authorList>
            <person name="Gilchrist C.L.M."/>
            <person name="Chooi Y.-H."/>
        </authorList>
    </citation>
    <scope>NUCLEOTIDE SEQUENCE</scope>
    <source>
        <strain evidence="16">MST-FP2251</strain>
    </source>
</reference>
<dbReference type="PROSITE" id="PS00463">
    <property type="entry name" value="ZN2_CY6_FUNGAL_1"/>
    <property type="match status" value="1"/>
</dbReference>
<dbReference type="Proteomes" id="UP001194746">
    <property type="component" value="Unassembled WGS sequence"/>
</dbReference>
<keyword evidence="5" id="KW-0560">Oxidoreductase</keyword>
<keyword evidence="10" id="KW-0804">Transcription</keyword>
<dbReference type="GO" id="GO:0006351">
    <property type="term" value="P:DNA-templated transcription"/>
    <property type="evidence" value="ECO:0007669"/>
    <property type="project" value="InterPro"/>
</dbReference>
<evidence type="ECO:0000256" key="5">
    <source>
        <dbReference type="ARBA" id="ARBA00023002"/>
    </source>
</evidence>
<dbReference type="GO" id="GO:0003677">
    <property type="term" value="F:DNA binding"/>
    <property type="evidence" value="ECO:0007669"/>
    <property type="project" value="UniProtKB-KW"/>
</dbReference>
<keyword evidence="6 12" id="KW-0408">Iron</keyword>
<keyword evidence="9" id="KW-0238">DNA-binding</keyword>
<dbReference type="InterPro" id="IPR002401">
    <property type="entry name" value="Cyt_P450_E_grp-I"/>
</dbReference>
<name>A0AAD4CER1_ASPNN</name>
<dbReference type="Gene3D" id="4.10.240.10">
    <property type="entry name" value="Zn(2)-C6 fungal-type DNA-binding domain"/>
    <property type="match status" value="1"/>
</dbReference>
<dbReference type="Pfam" id="PF00172">
    <property type="entry name" value="Zn_clus"/>
    <property type="match status" value="1"/>
</dbReference>
<evidence type="ECO:0000259" key="15">
    <source>
        <dbReference type="PROSITE" id="PS50048"/>
    </source>
</evidence>
<proteinExistence type="inferred from homology"/>
<keyword evidence="8" id="KW-0503">Monooxygenase</keyword>
<dbReference type="GO" id="GO:0020037">
    <property type="term" value="F:heme binding"/>
    <property type="evidence" value="ECO:0007669"/>
    <property type="project" value="InterPro"/>
</dbReference>
<dbReference type="InterPro" id="IPR001128">
    <property type="entry name" value="Cyt_P450"/>
</dbReference>
<comment type="caution">
    <text evidence="16">The sequence shown here is derived from an EMBL/GenBank/DDBJ whole genome shotgun (WGS) entry which is preliminary data.</text>
</comment>
<evidence type="ECO:0000256" key="8">
    <source>
        <dbReference type="ARBA" id="ARBA00023033"/>
    </source>
</evidence>
<evidence type="ECO:0000256" key="3">
    <source>
        <dbReference type="ARBA" id="ARBA00022617"/>
    </source>
</evidence>
<evidence type="ECO:0000256" key="4">
    <source>
        <dbReference type="ARBA" id="ARBA00022723"/>
    </source>
</evidence>
<evidence type="ECO:0000256" key="2">
    <source>
        <dbReference type="ARBA" id="ARBA00010617"/>
    </source>
</evidence>
<keyword evidence="17" id="KW-1185">Reference proteome</keyword>
<keyword evidence="14" id="KW-0472">Membrane</keyword>
<dbReference type="InterPro" id="IPR036396">
    <property type="entry name" value="Cyt_P450_sf"/>
</dbReference>
<evidence type="ECO:0000313" key="17">
    <source>
        <dbReference type="Proteomes" id="UP001194746"/>
    </source>
</evidence>
<evidence type="ECO:0000256" key="10">
    <source>
        <dbReference type="ARBA" id="ARBA00023163"/>
    </source>
</evidence>
<dbReference type="PROSITE" id="PS00086">
    <property type="entry name" value="CYTOCHROME_P450"/>
    <property type="match status" value="1"/>
</dbReference>
<dbReference type="Pfam" id="PF04082">
    <property type="entry name" value="Fungal_trans"/>
    <property type="match status" value="1"/>
</dbReference>
<feature type="transmembrane region" description="Helical" evidence="14">
    <location>
        <begin position="6"/>
        <end position="28"/>
    </location>
</feature>
<dbReference type="PANTHER" id="PTHR24305:SF232">
    <property type="entry name" value="P450, PUTATIVE (EUROFUNG)-RELATED"/>
    <property type="match status" value="1"/>
</dbReference>
<dbReference type="CDD" id="cd00067">
    <property type="entry name" value="GAL4"/>
    <property type="match status" value="1"/>
</dbReference>
<dbReference type="InterPro" id="IPR050121">
    <property type="entry name" value="Cytochrome_P450_monoxygenase"/>
</dbReference>
<keyword evidence="11" id="KW-0539">Nucleus</keyword>
<reference evidence="16" key="1">
    <citation type="journal article" date="2019" name="Beilstein J. Org. Chem.">
        <title>Nanangenines: drimane sesquiterpenoids as the dominant metabolite cohort of a novel Australian fungus, Aspergillus nanangensis.</title>
        <authorList>
            <person name="Lacey H.J."/>
            <person name="Gilchrist C.L.M."/>
            <person name="Crombie A."/>
            <person name="Kalaitzis J.A."/>
            <person name="Vuong D."/>
            <person name="Rutledge P.J."/>
            <person name="Turner P."/>
            <person name="Pitt J.I."/>
            <person name="Lacey E."/>
            <person name="Chooi Y.H."/>
            <person name="Piggott A.M."/>
        </authorList>
    </citation>
    <scope>NUCLEOTIDE SEQUENCE</scope>
    <source>
        <strain evidence="16">MST-FP2251</strain>
    </source>
</reference>
<dbReference type="GO" id="GO:0008270">
    <property type="term" value="F:zinc ion binding"/>
    <property type="evidence" value="ECO:0007669"/>
    <property type="project" value="InterPro"/>
</dbReference>
<dbReference type="EMBL" id="VCAU01000124">
    <property type="protein sequence ID" value="KAF9884372.1"/>
    <property type="molecule type" value="Genomic_DNA"/>
</dbReference>
<dbReference type="InterPro" id="IPR017972">
    <property type="entry name" value="Cyt_P450_CS"/>
</dbReference>
<evidence type="ECO:0000256" key="13">
    <source>
        <dbReference type="SAM" id="MobiDB-lite"/>
    </source>
</evidence>
<evidence type="ECO:0000256" key="11">
    <source>
        <dbReference type="ARBA" id="ARBA00023242"/>
    </source>
</evidence>
<dbReference type="Pfam" id="PF00067">
    <property type="entry name" value="p450"/>
    <property type="match status" value="1"/>
</dbReference>
<dbReference type="PRINTS" id="PR00463">
    <property type="entry name" value="EP450I"/>
</dbReference>
<feature type="region of interest" description="Disordered" evidence="13">
    <location>
        <begin position="709"/>
        <end position="732"/>
    </location>
</feature>
<dbReference type="AlphaFoldDB" id="A0AAD4CER1"/>
<dbReference type="FunFam" id="1.10.630.10:FF:000050">
    <property type="entry name" value="Cytochrome P450 monooxygenase"/>
    <property type="match status" value="1"/>
</dbReference>
<dbReference type="SUPFAM" id="SSF57701">
    <property type="entry name" value="Zn2/Cys6 DNA-binding domain"/>
    <property type="match status" value="1"/>
</dbReference>
<keyword evidence="4 12" id="KW-0479">Metal-binding</keyword>
<dbReference type="SMART" id="SM00066">
    <property type="entry name" value="GAL4"/>
    <property type="match status" value="1"/>
</dbReference>
<feature type="binding site" description="axial binding residue" evidence="12">
    <location>
        <position position="471"/>
    </location>
    <ligand>
        <name>heme</name>
        <dbReference type="ChEBI" id="CHEBI:30413"/>
    </ligand>
    <ligandPart>
        <name>Fe</name>
        <dbReference type="ChEBI" id="CHEBI:18248"/>
    </ligandPart>
</feature>
<dbReference type="InterPro" id="IPR007219">
    <property type="entry name" value="XnlR_reg_dom"/>
</dbReference>
<dbReference type="GO" id="GO:0016705">
    <property type="term" value="F:oxidoreductase activity, acting on paired donors, with incorporation or reduction of molecular oxygen"/>
    <property type="evidence" value="ECO:0007669"/>
    <property type="project" value="InterPro"/>
</dbReference>
<evidence type="ECO:0000256" key="12">
    <source>
        <dbReference type="PIRSR" id="PIRSR602401-1"/>
    </source>
</evidence>
<dbReference type="GO" id="GO:0004497">
    <property type="term" value="F:monooxygenase activity"/>
    <property type="evidence" value="ECO:0007669"/>
    <property type="project" value="UniProtKB-KW"/>
</dbReference>
<accession>A0AAD4CER1</accession>
<feature type="compositionally biased region" description="Polar residues" evidence="13">
    <location>
        <begin position="710"/>
        <end position="724"/>
    </location>
</feature>
<evidence type="ECO:0000256" key="1">
    <source>
        <dbReference type="ARBA" id="ARBA00001971"/>
    </source>
</evidence>
<evidence type="ECO:0000256" key="14">
    <source>
        <dbReference type="SAM" id="Phobius"/>
    </source>
</evidence>